<reference evidence="1" key="1">
    <citation type="submission" date="2015-01" db="EMBL/GenBank/DDBJ databases">
        <title>The Genome Sequence of Cladophialophora bantiana CBS 173.52.</title>
        <authorList>
            <consortium name="The Broad Institute Genomics Platform"/>
            <person name="Cuomo C."/>
            <person name="de Hoog S."/>
            <person name="Gorbushina A."/>
            <person name="Stielow B."/>
            <person name="Teixiera M."/>
            <person name="Abouelleil A."/>
            <person name="Chapman S.B."/>
            <person name="Priest M."/>
            <person name="Young S.K."/>
            <person name="Wortman J."/>
            <person name="Nusbaum C."/>
            <person name="Birren B."/>
        </authorList>
    </citation>
    <scope>NUCLEOTIDE SEQUENCE [LARGE SCALE GENOMIC DNA]</scope>
    <source>
        <strain evidence="1">CBS 173.52</strain>
    </source>
</reference>
<dbReference type="InterPro" id="IPR036770">
    <property type="entry name" value="Ankyrin_rpt-contain_sf"/>
</dbReference>
<dbReference type="InterPro" id="IPR035994">
    <property type="entry name" value="Nucleoside_phosphorylase_sf"/>
</dbReference>
<dbReference type="HOGENOM" id="CLU_796936_0_0_1"/>
<dbReference type="GeneID" id="27702884"/>
<dbReference type="EMBL" id="KN846996">
    <property type="protein sequence ID" value="KIW89104.1"/>
    <property type="molecule type" value="Genomic_DNA"/>
</dbReference>
<dbReference type="Proteomes" id="UP000053789">
    <property type="component" value="Unassembled WGS sequence"/>
</dbReference>
<dbReference type="SUPFAM" id="SSF48403">
    <property type="entry name" value="Ankyrin repeat"/>
    <property type="match status" value="1"/>
</dbReference>
<dbReference type="InterPro" id="IPR053137">
    <property type="entry name" value="NLR-like"/>
</dbReference>
<dbReference type="VEuPathDB" id="FungiDB:Z519_09956"/>
<evidence type="ECO:0000313" key="2">
    <source>
        <dbReference type="Proteomes" id="UP000053789"/>
    </source>
</evidence>
<dbReference type="PANTHER" id="PTHR46082:SF11">
    <property type="entry name" value="AAA+ ATPASE DOMAIN-CONTAINING PROTEIN-RELATED"/>
    <property type="match status" value="1"/>
</dbReference>
<dbReference type="SUPFAM" id="SSF53167">
    <property type="entry name" value="Purine and uridine phosphorylases"/>
    <property type="match status" value="1"/>
</dbReference>
<dbReference type="RefSeq" id="XP_016615773.1">
    <property type="nucleotide sequence ID" value="XM_016767675.1"/>
</dbReference>
<protein>
    <submittedName>
        <fullName evidence="1">Uncharacterized protein</fullName>
    </submittedName>
</protein>
<dbReference type="GO" id="GO:0009116">
    <property type="term" value="P:nucleoside metabolic process"/>
    <property type="evidence" value="ECO:0007669"/>
    <property type="project" value="InterPro"/>
</dbReference>
<organism evidence="1 2">
    <name type="scientific">Cladophialophora bantiana (strain ATCC 10958 / CBS 173.52 / CDC B-1940 / NIH 8579)</name>
    <name type="common">Xylohypha bantiana</name>
    <dbReference type="NCBI Taxonomy" id="1442370"/>
    <lineage>
        <taxon>Eukaryota</taxon>
        <taxon>Fungi</taxon>
        <taxon>Dikarya</taxon>
        <taxon>Ascomycota</taxon>
        <taxon>Pezizomycotina</taxon>
        <taxon>Eurotiomycetes</taxon>
        <taxon>Chaetothyriomycetidae</taxon>
        <taxon>Chaetothyriales</taxon>
        <taxon>Herpotrichiellaceae</taxon>
        <taxon>Cladophialophora</taxon>
    </lineage>
</organism>
<keyword evidence="2" id="KW-1185">Reference proteome</keyword>
<gene>
    <name evidence="1" type="ORF">Z519_09956</name>
</gene>
<evidence type="ECO:0000313" key="1">
    <source>
        <dbReference type="EMBL" id="KIW89104.1"/>
    </source>
</evidence>
<sequence length="348" mass="38270">MEAAGIMDKYKGIVIRGICGYCDSHKNKRWKPYAALAAAALTKELLSAVPALRVRAEQPIFQTVRHSTFRERFLLNFNGTLKPSNYEAPSSQHPDRLPGTFNWIINNSSFQSFVTHDKDALLQAIPYEVISQHFRRLVMNEAGFHIAREHENEAISLEIGKMPWPTVNHVNIPLSAATPIIPHWLADLLIRNFSLLARAAPKGNEEIVQLVPSHPEIQPDLFAAAGPGMTALAVAIAAHQDAIAKILIAQKDVSFSYIGEGYPCPSGLAIECNKSDIVRAAIKLPNFDPSETITHDDENVKVPILGLAAAYGALKCTEYVLGLSEIDVNLVPSRLSKRDAAYACSFKQ</sequence>
<dbReference type="PANTHER" id="PTHR46082">
    <property type="entry name" value="ATP/GTP-BINDING PROTEIN-RELATED"/>
    <property type="match status" value="1"/>
</dbReference>
<dbReference type="Gene3D" id="1.25.40.20">
    <property type="entry name" value="Ankyrin repeat-containing domain"/>
    <property type="match status" value="1"/>
</dbReference>
<dbReference type="Gene3D" id="3.40.50.1580">
    <property type="entry name" value="Nucleoside phosphorylase domain"/>
    <property type="match status" value="1"/>
</dbReference>
<accession>A0A0D2HX07</accession>
<dbReference type="GO" id="GO:0003824">
    <property type="term" value="F:catalytic activity"/>
    <property type="evidence" value="ECO:0007669"/>
    <property type="project" value="InterPro"/>
</dbReference>
<proteinExistence type="predicted"/>
<dbReference type="AlphaFoldDB" id="A0A0D2HX07"/>
<name>A0A0D2HX07_CLAB1</name>